<dbReference type="OrthoDB" id="9806925at2"/>
<dbReference type="Pfam" id="PF03853">
    <property type="entry name" value="YjeF_N"/>
    <property type="match status" value="1"/>
</dbReference>
<evidence type="ECO:0000313" key="2">
    <source>
        <dbReference type="EMBL" id="ASN07090.1"/>
    </source>
</evidence>
<accession>A0A221MHI6</accession>
<sequence length="48" mass="5273">MKSILSEHDKVCILVGSGNNGGIKYVIARMLLNEQMKKGMHGIKGIFL</sequence>
<name>A0A221MHI6_9BACI</name>
<dbReference type="RefSeq" id="WP_089534084.1">
    <property type="nucleotide sequence ID" value="NZ_CP022437.1"/>
</dbReference>
<proteinExistence type="predicted"/>
<dbReference type="SUPFAM" id="SSF64153">
    <property type="entry name" value="YjeF N-terminal domain-like"/>
    <property type="match status" value="1"/>
</dbReference>
<feature type="domain" description="YjeF N-terminal" evidence="1">
    <location>
        <begin position="1"/>
        <end position="48"/>
    </location>
</feature>
<evidence type="ECO:0000259" key="1">
    <source>
        <dbReference type="PROSITE" id="PS51385"/>
    </source>
</evidence>
<protein>
    <recommendedName>
        <fullName evidence="1">YjeF N-terminal domain-containing protein</fullName>
    </recommendedName>
</protein>
<dbReference type="EMBL" id="CP022437">
    <property type="protein sequence ID" value="ASN07090.1"/>
    <property type="molecule type" value="Genomic_DNA"/>
</dbReference>
<keyword evidence="3" id="KW-1185">Reference proteome</keyword>
<dbReference type="AlphaFoldDB" id="A0A221MHI6"/>
<organism evidence="2 3">
    <name type="scientific">Virgibacillus necropolis</name>
    <dbReference type="NCBI Taxonomy" id="163877"/>
    <lineage>
        <taxon>Bacteria</taxon>
        <taxon>Bacillati</taxon>
        <taxon>Bacillota</taxon>
        <taxon>Bacilli</taxon>
        <taxon>Bacillales</taxon>
        <taxon>Bacillaceae</taxon>
        <taxon>Virgibacillus</taxon>
    </lineage>
</organism>
<dbReference type="PROSITE" id="PS51385">
    <property type="entry name" value="YJEF_N"/>
    <property type="match status" value="1"/>
</dbReference>
<dbReference type="InterPro" id="IPR004443">
    <property type="entry name" value="YjeF_N_dom"/>
</dbReference>
<dbReference type="KEGG" id="vne:CFK40_19845"/>
<reference evidence="2 3" key="1">
    <citation type="journal article" date="2003" name="Int. J. Syst. Evol. Microbiol.">
        <title>Virgibacillus carmonensis sp. nov., Virgibacillus necropolis sp. nov. and Virgibacillus picturae sp. nov., three novel species isolated from deteriorated mural paintings, transfer of the species of the genus salibacillus to Virgibacillus, as Virgibacillus marismortui comb. nov. and Virgibacillus salexigens comb. nov., and emended description of the genus Virgibacillus.</title>
        <authorList>
            <person name="Heyrman J."/>
            <person name="Logan N.A."/>
            <person name="Busse H.J."/>
            <person name="Balcaen A."/>
            <person name="Lebbe L."/>
            <person name="Rodriguez-Diaz M."/>
            <person name="Swings J."/>
            <person name="De Vos P."/>
        </authorList>
    </citation>
    <scope>NUCLEOTIDE SEQUENCE [LARGE SCALE GENOMIC DNA]</scope>
    <source>
        <strain evidence="2 3">LMG 19488</strain>
    </source>
</reference>
<dbReference type="InterPro" id="IPR036652">
    <property type="entry name" value="YjeF_N_dom_sf"/>
</dbReference>
<dbReference type="Proteomes" id="UP000204391">
    <property type="component" value="Chromosome"/>
</dbReference>
<dbReference type="Gene3D" id="3.40.50.10260">
    <property type="entry name" value="YjeF N-terminal domain"/>
    <property type="match status" value="1"/>
</dbReference>
<gene>
    <name evidence="2" type="ORF">CFK40_19845</name>
</gene>
<evidence type="ECO:0000313" key="3">
    <source>
        <dbReference type="Proteomes" id="UP000204391"/>
    </source>
</evidence>